<protein>
    <submittedName>
        <fullName evidence="1">DUF2461 domain-containing protein</fullName>
    </submittedName>
</protein>
<dbReference type="PANTHER" id="PTHR36452:SF1">
    <property type="entry name" value="DUF2461 DOMAIN-CONTAINING PROTEIN"/>
    <property type="match status" value="1"/>
</dbReference>
<reference evidence="2" key="1">
    <citation type="submission" date="2018-12" db="EMBL/GenBank/DDBJ databases">
        <title>Dusodibacter welbiota gen. nov., sp. nov., isolated from human faeces and emended description of the Oscillibacter genus.</title>
        <authorList>
            <person name="Le Roy T."/>
            <person name="Van der Smissen P."/>
            <person name="Delzenne N."/>
            <person name="Muccioli G."/>
            <person name="Collet J.F."/>
            <person name="Cani P.D."/>
        </authorList>
    </citation>
    <scope>NUCLEOTIDE SEQUENCE [LARGE SCALE GENOMIC DNA]</scope>
    <source>
        <strain evidence="2">J115</strain>
    </source>
</reference>
<dbReference type="Pfam" id="PF09365">
    <property type="entry name" value="DUF2461"/>
    <property type="match status" value="1"/>
</dbReference>
<name>A0A4D7ATH3_9FIRM</name>
<accession>A0A4D7ATH3</accession>
<dbReference type="RefSeq" id="WP_021750872.1">
    <property type="nucleotide sequence ID" value="NZ_CAUWCU010000029.1"/>
</dbReference>
<dbReference type="InterPro" id="IPR012808">
    <property type="entry name" value="CHP02453"/>
</dbReference>
<evidence type="ECO:0000313" key="1">
    <source>
        <dbReference type="EMBL" id="QCI58800.1"/>
    </source>
</evidence>
<sequence length="229" mass="27571">MFTGFTDETVDFMWGIRFNNERAWFEAHKEIYLTHFYQPMRELGDELYDYIAAKRPDLGLIRKVTRIYRDVRRLHGRGPYKESLWFSIEQPSEEWTAHPTFWFELMPEGWTCGMGYYMPKPLTMAKLRARIDRDPAAMEKLMRKLNRQKELVLETEDYKRPRAPAPSKLLEPWYRARSFTICHNDKLTDELFSRDIVERLRQDFTFLLPYYDYFVTLEGDPDPRDAAPV</sequence>
<organism evidence="1 2">
    <name type="scientific">Dysosmobacter welbionis</name>
    <dbReference type="NCBI Taxonomy" id="2093857"/>
    <lineage>
        <taxon>Bacteria</taxon>
        <taxon>Bacillati</taxon>
        <taxon>Bacillota</taxon>
        <taxon>Clostridia</taxon>
        <taxon>Eubacteriales</taxon>
        <taxon>Oscillospiraceae</taxon>
        <taxon>Dysosmobacter</taxon>
    </lineage>
</organism>
<proteinExistence type="predicted"/>
<gene>
    <name evidence="1" type="ORF">EIO64_05850</name>
</gene>
<keyword evidence="2" id="KW-1185">Reference proteome</keyword>
<dbReference type="InterPro" id="IPR015996">
    <property type="entry name" value="UCP028451"/>
</dbReference>
<dbReference type="PANTHER" id="PTHR36452">
    <property type="entry name" value="CHROMOSOME 12, WHOLE GENOME SHOTGUN SEQUENCE"/>
    <property type="match status" value="1"/>
</dbReference>
<dbReference type="KEGG" id="obj:EIO64_05850"/>
<dbReference type="PIRSF" id="PIRSF028451">
    <property type="entry name" value="UCP028451"/>
    <property type="match status" value="1"/>
</dbReference>
<dbReference type="AlphaFoldDB" id="A0A4D7ATH3"/>
<evidence type="ECO:0000313" key="2">
    <source>
        <dbReference type="Proteomes" id="UP000298642"/>
    </source>
</evidence>
<dbReference type="Proteomes" id="UP000298642">
    <property type="component" value="Chromosome"/>
</dbReference>
<dbReference type="EMBL" id="CP034413">
    <property type="protein sequence ID" value="QCI58800.1"/>
    <property type="molecule type" value="Genomic_DNA"/>
</dbReference>
<dbReference type="GeneID" id="89521902"/>